<keyword evidence="1" id="KW-0812">Transmembrane</keyword>
<feature type="transmembrane region" description="Helical" evidence="1">
    <location>
        <begin position="25"/>
        <end position="46"/>
    </location>
</feature>
<sequence length="51" mass="5444">MAMQSDISVRNEAVAQSVHNHDFRFALPAIVISLWGLILGVAAYFLTGVGG</sequence>
<gene>
    <name evidence="2" type="ORF">JJB74_23225</name>
</gene>
<dbReference type="EMBL" id="JAEPBG010000012">
    <property type="protein sequence ID" value="MBK4737541.1"/>
    <property type="molecule type" value="Genomic_DNA"/>
</dbReference>
<evidence type="ECO:0000313" key="2">
    <source>
        <dbReference type="EMBL" id="MBK4737541.1"/>
    </source>
</evidence>
<keyword evidence="1" id="KW-0472">Membrane</keyword>
<organism evidence="2 3">
    <name type="scientific">Noviherbaspirillum pedocola</name>
    <dbReference type="NCBI Taxonomy" id="2801341"/>
    <lineage>
        <taxon>Bacteria</taxon>
        <taxon>Pseudomonadati</taxon>
        <taxon>Pseudomonadota</taxon>
        <taxon>Betaproteobacteria</taxon>
        <taxon>Burkholderiales</taxon>
        <taxon>Oxalobacteraceae</taxon>
        <taxon>Noviherbaspirillum</taxon>
    </lineage>
</organism>
<name>A0A934SYU7_9BURK</name>
<proteinExistence type="predicted"/>
<reference evidence="2" key="1">
    <citation type="submission" date="2021-01" db="EMBL/GenBank/DDBJ databases">
        <title>Genome sequence of strain Noviherbaspirillum sp. DKR-6.</title>
        <authorList>
            <person name="Chaudhary D.K."/>
        </authorList>
    </citation>
    <scope>NUCLEOTIDE SEQUENCE</scope>
    <source>
        <strain evidence="2">DKR-6</strain>
    </source>
</reference>
<evidence type="ECO:0000256" key="1">
    <source>
        <dbReference type="SAM" id="Phobius"/>
    </source>
</evidence>
<dbReference type="Proteomes" id="UP000622890">
    <property type="component" value="Unassembled WGS sequence"/>
</dbReference>
<evidence type="ECO:0000313" key="3">
    <source>
        <dbReference type="Proteomes" id="UP000622890"/>
    </source>
</evidence>
<keyword evidence="1" id="KW-1133">Transmembrane helix</keyword>
<keyword evidence="3" id="KW-1185">Reference proteome</keyword>
<comment type="caution">
    <text evidence="2">The sequence shown here is derived from an EMBL/GenBank/DDBJ whole genome shotgun (WGS) entry which is preliminary data.</text>
</comment>
<accession>A0A934SYU7</accession>
<dbReference type="AlphaFoldDB" id="A0A934SYU7"/>
<protein>
    <submittedName>
        <fullName evidence="2">Uncharacterized protein</fullName>
    </submittedName>
</protein>